<accession>A0A6J7AG83</accession>
<proteinExistence type="predicted"/>
<reference evidence="1" key="1">
    <citation type="submission" date="2020-05" db="EMBL/GenBank/DDBJ databases">
        <authorList>
            <person name="Chiriac C."/>
            <person name="Salcher M."/>
            <person name="Ghai R."/>
            <person name="Kavagutti S V."/>
        </authorList>
    </citation>
    <scope>NUCLEOTIDE SEQUENCE</scope>
</reference>
<name>A0A6J7AG83_9ZZZZ</name>
<protein>
    <submittedName>
        <fullName evidence="1">Unannotated protein</fullName>
    </submittedName>
</protein>
<gene>
    <name evidence="1" type="ORF">UFOPK3139_01520</name>
</gene>
<sequence length="338" mass="33997">MTPARPAVLEAADEAEAQDLLHALGCTDGLPIVVPTDERVARMLAGTSEAPETVLGIVEPRKGIATIASVAVNAVMAGCRPEHFGVVCAMVRAVCDPAFNLAVVQGTTNNTAPLTIVSGGPADIASGSGALGAGHRANATIGRALRLVLFNAGGGQPGAADMSTLGQPAKFTYVLAEAPSSLGPVSAIPAVTVVAAEGPGQIMFVPVGDSAAADADRLLEMLSRTLFLPGSLAGMGYRGSGVVVLCPLHADVLAAAGFDRAAIQREMFERCAAPASEIRRLHGFVRGTPDIADDEIVHGLTSPSHCTVIVAGGPGTYSAVMPGMADGIGPAVTVPLAT</sequence>
<evidence type="ECO:0000313" key="1">
    <source>
        <dbReference type="EMBL" id="CAB4831508.1"/>
    </source>
</evidence>
<dbReference type="EMBL" id="CAFABA010000058">
    <property type="protein sequence ID" value="CAB4831508.1"/>
    <property type="molecule type" value="Genomic_DNA"/>
</dbReference>
<organism evidence="1">
    <name type="scientific">freshwater metagenome</name>
    <dbReference type="NCBI Taxonomy" id="449393"/>
    <lineage>
        <taxon>unclassified sequences</taxon>
        <taxon>metagenomes</taxon>
        <taxon>ecological metagenomes</taxon>
    </lineage>
</organism>
<dbReference type="AlphaFoldDB" id="A0A6J7AG83"/>